<feature type="transmembrane region" description="Helical" evidence="5">
    <location>
        <begin position="332"/>
        <end position="350"/>
    </location>
</feature>
<dbReference type="InterPro" id="IPR020846">
    <property type="entry name" value="MFS_dom"/>
</dbReference>
<dbReference type="Proteomes" id="UP001139354">
    <property type="component" value="Unassembled WGS sequence"/>
</dbReference>
<dbReference type="Gene3D" id="1.20.1250.20">
    <property type="entry name" value="MFS general substrate transporter like domains"/>
    <property type="match status" value="2"/>
</dbReference>
<sequence length="473" mass="49550">MPRVEASASHQWVCRAGGRSAVGTVDSVQRVSGSPVTGPGARAWLIWGVGVAAYVLAITNRSSLSAVGVDAADRFDADAATLSMFAVVQLAVYGGMQIPIGVLLDRFGARPIMTIGMLLMAAGQLTMAISPSVGVALIARMLLGAGDAAIFPGVLRLVATWFPAQRGPLMVQFTGIIGQSGQLLALIPLAALLHSTSWTITFGSIAGLGVLFAILVALLIRNHPPDRDDDVSVDTGTGAIRVVTSAVDTGVGIRAAWAHPGTRLAFWSHFTTPFAGTAFVLLWGMPFLTAGEGRTVAEAATIMSTYVIVGMVLGPIMGGISQRIPHLRSRALVLPAVAVQVVAWLAVIAYPGPAPLWLLFALAFALAMGGPASMIAFDHARTHNPSHRLSTATGVTNAGGFLAALIAILMIGLALDLQGAGTPETYTLDAFRIAFLTQLPLWLLGSAFIIVERRRTRVRLGIDPPRAPRRPRS</sequence>
<dbReference type="InterPro" id="IPR036259">
    <property type="entry name" value="MFS_trans_sf"/>
</dbReference>
<feature type="transmembrane region" description="Helical" evidence="5">
    <location>
        <begin position="198"/>
        <end position="220"/>
    </location>
</feature>
<proteinExistence type="predicted"/>
<feature type="transmembrane region" description="Helical" evidence="5">
    <location>
        <begin position="264"/>
        <end position="288"/>
    </location>
</feature>
<evidence type="ECO:0000256" key="3">
    <source>
        <dbReference type="ARBA" id="ARBA00022989"/>
    </source>
</evidence>
<dbReference type="Pfam" id="PF07690">
    <property type="entry name" value="MFS_1"/>
    <property type="match status" value="1"/>
</dbReference>
<feature type="transmembrane region" description="Helical" evidence="5">
    <location>
        <begin position="135"/>
        <end position="158"/>
    </location>
</feature>
<keyword evidence="8" id="KW-1185">Reference proteome</keyword>
<reference evidence="7" key="1">
    <citation type="submission" date="2021-04" db="EMBL/GenBank/DDBJ databases">
        <title>Microbacterium tenobrionis sp. nov. and Microbacterium allomyrinae sp. nov., isolated from larvae of Tenobrio molitor and Allomyrina dichotoma, respectively.</title>
        <authorList>
            <person name="Lee S.D."/>
        </authorList>
    </citation>
    <scope>NUCLEOTIDE SEQUENCE</scope>
    <source>
        <strain evidence="7">BWT-G7</strain>
    </source>
</reference>
<dbReference type="CDD" id="cd06174">
    <property type="entry name" value="MFS"/>
    <property type="match status" value="1"/>
</dbReference>
<name>A0A9X1S330_9MICO</name>
<feature type="transmembrane region" description="Helical" evidence="5">
    <location>
        <begin position="389"/>
        <end position="413"/>
    </location>
</feature>
<dbReference type="GO" id="GO:0022857">
    <property type="term" value="F:transmembrane transporter activity"/>
    <property type="evidence" value="ECO:0007669"/>
    <property type="project" value="InterPro"/>
</dbReference>
<keyword evidence="3 5" id="KW-1133">Transmembrane helix</keyword>
<protein>
    <submittedName>
        <fullName evidence="7">MFS transporter</fullName>
    </submittedName>
</protein>
<keyword evidence="4 5" id="KW-0472">Membrane</keyword>
<feature type="transmembrane region" description="Helical" evidence="5">
    <location>
        <begin position="300"/>
        <end position="320"/>
    </location>
</feature>
<organism evidence="7 8">
    <name type="scientific">Microbacterium allomyrinae</name>
    <dbReference type="NCBI Taxonomy" id="2830666"/>
    <lineage>
        <taxon>Bacteria</taxon>
        <taxon>Bacillati</taxon>
        <taxon>Actinomycetota</taxon>
        <taxon>Actinomycetes</taxon>
        <taxon>Micrococcales</taxon>
        <taxon>Microbacteriaceae</taxon>
        <taxon>Microbacterium</taxon>
    </lineage>
</organism>
<evidence type="ECO:0000256" key="1">
    <source>
        <dbReference type="ARBA" id="ARBA00004651"/>
    </source>
</evidence>
<evidence type="ECO:0000313" key="8">
    <source>
        <dbReference type="Proteomes" id="UP001139354"/>
    </source>
</evidence>
<keyword evidence="2 5" id="KW-0812">Transmembrane</keyword>
<evidence type="ECO:0000256" key="2">
    <source>
        <dbReference type="ARBA" id="ARBA00022692"/>
    </source>
</evidence>
<feature type="transmembrane region" description="Helical" evidence="5">
    <location>
        <begin position="79"/>
        <end position="104"/>
    </location>
</feature>
<evidence type="ECO:0000259" key="6">
    <source>
        <dbReference type="PROSITE" id="PS50850"/>
    </source>
</evidence>
<accession>A0A9X1S330</accession>
<dbReference type="PROSITE" id="PS50850">
    <property type="entry name" value="MFS"/>
    <property type="match status" value="1"/>
</dbReference>
<evidence type="ECO:0000256" key="5">
    <source>
        <dbReference type="SAM" id="Phobius"/>
    </source>
</evidence>
<comment type="subcellular location">
    <subcellularLocation>
        <location evidence="1">Cell membrane</location>
        <topology evidence="1">Multi-pass membrane protein</topology>
    </subcellularLocation>
</comment>
<feature type="transmembrane region" description="Helical" evidence="5">
    <location>
        <begin position="111"/>
        <end position="129"/>
    </location>
</feature>
<evidence type="ECO:0000313" key="7">
    <source>
        <dbReference type="EMBL" id="MCC2032067.1"/>
    </source>
</evidence>
<dbReference type="GO" id="GO:0005886">
    <property type="term" value="C:plasma membrane"/>
    <property type="evidence" value="ECO:0007669"/>
    <property type="project" value="UniProtKB-SubCell"/>
</dbReference>
<comment type="caution">
    <text evidence="7">The sequence shown here is derived from an EMBL/GenBank/DDBJ whole genome shotgun (WGS) entry which is preliminary data.</text>
</comment>
<dbReference type="InterPro" id="IPR011701">
    <property type="entry name" value="MFS"/>
</dbReference>
<feature type="transmembrane region" description="Helical" evidence="5">
    <location>
        <begin position="433"/>
        <end position="451"/>
    </location>
</feature>
<dbReference type="AlphaFoldDB" id="A0A9X1S330"/>
<dbReference type="PANTHER" id="PTHR43184">
    <property type="entry name" value="MAJOR FACILITATOR SUPERFAMILY TRANSPORTER 16, ISOFORM B"/>
    <property type="match status" value="1"/>
</dbReference>
<gene>
    <name evidence="7" type="ORF">KEC57_07685</name>
</gene>
<dbReference type="EMBL" id="JAGTTN010000002">
    <property type="protein sequence ID" value="MCC2032067.1"/>
    <property type="molecule type" value="Genomic_DNA"/>
</dbReference>
<feature type="transmembrane region" description="Helical" evidence="5">
    <location>
        <begin position="40"/>
        <end position="59"/>
    </location>
</feature>
<feature type="transmembrane region" description="Helical" evidence="5">
    <location>
        <begin position="356"/>
        <end position="377"/>
    </location>
</feature>
<evidence type="ECO:0000256" key="4">
    <source>
        <dbReference type="ARBA" id="ARBA00023136"/>
    </source>
</evidence>
<dbReference type="SUPFAM" id="SSF103473">
    <property type="entry name" value="MFS general substrate transporter"/>
    <property type="match status" value="1"/>
</dbReference>
<feature type="domain" description="Major facilitator superfamily (MFS) profile" evidence="6">
    <location>
        <begin position="46"/>
        <end position="457"/>
    </location>
</feature>
<dbReference type="PANTHER" id="PTHR43184:SF12">
    <property type="entry name" value="SUGAR PHOSPHATE EXCHANGER 3"/>
    <property type="match status" value="1"/>
</dbReference>